<evidence type="ECO:0000256" key="1">
    <source>
        <dbReference type="ARBA" id="ARBA00022603"/>
    </source>
</evidence>
<accession>A0A0H4PEH4</accession>
<feature type="active site" evidence="6">
    <location>
        <position position="88"/>
    </location>
</feature>
<dbReference type="REBASE" id="116486">
    <property type="entry name" value="M.Cam12363ORF2071P"/>
</dbReference>
<dbReference type="Proteomes" id="UP000036520">
    <property type="component" value="Chromosome"/>
</dbReference>
<dbReference type="InterPro" id="IPR001525">
    <property type="entry name" value="C5_MeTfrase"/>
</dbReference>
<keyword evidence="3 6" id="KW-0949">S-adenosyl-L-methionine</keyword>
<dbReference type="PATRIC" id="fig|320787.5.peg.2275"/>
<proteinExistence type="inferred from homology"/>
<name>A0A0H4PEH4_9BACT</name>
<dbReference type="InterPro" id="IPR029063">
    <property type="entry name" value="SAM-dependent_MTases_sf"/>
</dbReference>
<evidence type="ECO:0000313" key="9">
    <source>
        <dbReference type="EMBL" id="AKP51495.1"/>
    </source>
</evidence>
<dbReference type="PRINTS" id="PR00105">
    <property type="entry name" value="C5METTRFRASE"/>
</dbReference>
<dbReference type="PROSITE" id="PS00095">
    <property type="entry name" value="C5_MTASE_2"/>
    <property type="match status" value="1"/>
</dbReference>
<dbReference type="SUPFAM" id="SSF53335">
    <property type="entry name" value="S-adenosyl-L-methionine-dependent methyltransferases"/>
    <property type="match status" value="1"/>
</dbReference>
<dbReference type="CDD" id="cd00315">
    <property type="entry name" value="Cyt_C5_DNA_methylase"/>
    <property type="match status" value="1"/>
</dbReference>
<dbReference type="GO" id="GO:0009307">
    <property type="term" value="P:DNA restriction-modification system"/>
    <property type="evidence" value="ECO:0007669"/>
    <property type="project" value="UniProtKB-KW"/>
</dbReference>
<evidence type="ECO:0000256" key="5">
    <source>
        <dbReference type="ARBA" id="ARBA00047422"/>
    </source>
</evidence>
<dbReference type="PROSITE" id="PS00094">
    <property type="entry name" value="C5_MTASE_1"/>
    <property type="match status" value="1"/>
</dbReference>
<evidence type="ECO:0000256" key="8">
    <source>
        <dbReference type="RuleBase" id="RU000417"/>
    </source>
</evidence>
<dbReference type="AlphaFoldDB" id="A0A0H4PEH4"/>
<dbReference type="Gene3D" id="3.90.120.10">
    <property type="entry name" value="DNA Methylase, subunit A, domain 2"/>
    <property type="match status" value="1"/>
</dbReference>
<gene>
    <name evidence="9" type="ORF">CA2015_2071</name>
</gene>
<dbReference type="EC" id="2.1.1.37" evidence="8"/>
<keyword evidence="1 6" id="KW-0489">Methyltransferase</keyword>
<organism evidence="9 10">
    <name type="scientific">Cyclobacterium amurskyense</name>
    <dbReference type="NCBI Taxonomy" id="320787"/>
    <lineage>
        <taxon>Bacteria</taxon>
        <taxon>Pseudomonadati</taxon>
        <taxon>Bacteroidota</taxon>
        <taxon>Cytophagia</taxon>
        <taxon>Cytophagales</taxon>
        <taxon>Cyclobacteriaceae</taxon>
        <taxon>Cyclobacterium</taxon>
    </lineage>
</organism>
<comment type="similarity">
    <text evidence="6 7">Belongs to the class I-like SAM-binding methyltransferase superfamily. C5-methyltransferase family.</text>
</comment>
<evidence type="ECO:0000256" key="2">
    <source>
        <dbReference type="ARBA" id="ARBA00022679"/>
    </source>
</evidence>
<sequence>MNKKKKEFKFIDLFAGIGGFHIAMHENGGKCVFASEIDKFARQTYEANFKNISPELFENGNFNVDITDPQLDYNSIPDFDVLCAGFPCQAFSIAGYRKGFEDEKGRGNLFFNIFHVLDKKRPQAFILENVKNLKTHDSGRTYQVICSHLTSLGYGIKCSVLNSKDYGLHQNRERIFIIGIKNCWKGERIPLPTDSKILKFDQIESSLNKQNYSKILDFNFSEISKKNIYSFSEIKNINKKWIPVLINGERINYLNPPKKIQKYFQKFEDRNDWSNFIYNGKEGHFRRAVNYINGKIRGETNMFNWDQWGEDTWTDDGYNNIYQWRRKYVRRNTSGVAPTLTANMGTGGHNVPLIVCGELENGDKLIRKLTPEECFAIQGFNQDVINNISKVPITNGQKYKQAGNSVPVNVVKLITSKLISLI</sequence>
<dbReference type="Gene3D" id="3.40.50.150">
    <property type="entry name" value="Vaccinia Virus protein VP39"/>
    <property type="match status" value="1"/>
</dbReference>
<reference evidence="9 10" key="1">
    <citation type="submission" date="2015-07" db="EMBL/GenBank/DDBJ databases">
        <authorList>
            <person name="Kim K.M."/>
        </authorList>
    </citation>
    <scope>NUCLEOTIDE SEQUENCE [LARGE SCALE GENOMIC DNA]</scope>
    <source>
        <strain evidence="9 10">KCTC 12363</strain>
    </source>
</reference>
<evidence type="ECO:0000256" key="7">
    <source>
        <dbReference type="RuleBase" id="RU000416"/>
    </source>
</evidence>
<dbReference type="GO" id="GO:0003886">
    <property type="term" value="F:DNA (cytosine-5-)-methyltransferase activity"/>
    <property type="evidence" value="ECO:0007669"/>
    <property type="project" value="UniProtKB-EC"/>
</dbReference>
<dbReference type="Pfam" id="PF00145">
    <property type="entry name" value="DNA_methylase"/>
    <property type="match status" value="1"/>
</dbReference>
<dbReference type="NCBIfam" id="TIGR00675">
    <property type="entry name" value="dcm"/>
    <property type="match status" value="1"/>
</dbReference>
<evidence type="ECO:0000256" key="3">
    <source>
        <dbReference type="ARBA" id="ARBA00022691"/>
    </source>
</evidence>
<evidence type="ECO:0000256" key="4">
    <source>
        <dbReference type="ARBA" id="ARBA00022747"/>
    </source>
</evidence>
<comment type="catalytic activity">
    <reaction evidence="5 8">
        <text>a 2'-deoxycytidine in DNA + S-adenosyl-L-methionine = a 5-methyl-2'-deoxycytidine in DNA + S-adenosyl-L-homocysteine + H(+)</text>
        <dbReference type="Rhea" id="RHEA:13681"/>
        <dbReference type="Rhea" id="RHEA-COMP:11369"/>
        <dbReference type="Rhea" id="RHEA-COMP:11370"/>
        <dbReference type="ChEBI" id="CHEBI:15378"/>
        <dbReference type="ChEBI" id="CHEBI:57856"/>
        <dbReference type="ChEBI" id="CHEBI:59789"/>
        <dbReference type="ChEBI" id="CHEBI:85452"/>
        <dbReference type="ChEBI" id="CHEBI:85454"/>
        <dbReference type="EC" id="2.1.1.37"/>
    </reaction>
</comment>
<dbReference type="RefSeq" id="WP_053086672.1">
    <property type="nucleotide sequence ID" value="NZ_CP012040.1"/>
</dbReference>
<evidence type="ECO:0000256" key="6">
    <source>
        <dbReference type="PROSITE-ProRule" id="PRU01016"/>
    </source>
</evidence>
<dbReference type="PANTHER" id="PTHR46098">
    <property type="entry name" value="TRNA (CYTOSINE(38)-C(5))-METHYLTRANSFERASE"/>
    <property type="match status" value="1"/>
</dbReference>
<dbReference type="KEGG" id="camu:CA2015_2071"/>
<dbReference type="InterPro" id="IPR050750">
    <property type="entry name" value="C5-MTase"/>
</dbReference>
<dbReference type="EMBL" id="CP012040">
    <property type="protein sequence ID" value="AKP51495.1"/>
    <property type="molecule type" value="Genomic_DNA"/>
</dbReference>
<evidence type="ECO:0000313" key="10">
    <source>
        <dbReference type="Proteomes" id="UP000036520"/>
    </source>
</evidence>
<dbReference type="InterPro" id="IPR018117">
    <property type="entry name" value="C5_DNA_meth_AS"/>
</dbReference>
<keyword evidence="4" id="KW-0680">Restriction system</keyword>
<protein>
    <recommendedName>
        <fullName evidence="8">Cytosine-specific methyltransferase</fullName>
        <ecNumber evidence="8">2.1.1.37</ecNumber>
    </recommendedName>
</protein>
<dbReference type="PANTHER" id="PTHR46098:SF1">
    <property type="entry name" value="TRNA (CYTOSINE(38)-C(5))-METHYLTRANSFERASE"/>
    <property type="match status" value="1"/>
</dbReference>
<dbReference type="PROSITE" id="PS51679">
    <property type="entry name" value="SAM_MT_C5"/>
    <property type="match status" value="1"/>
</dbReference>
<dbReference type="InterPro" id="IPR031303">
    <property type="entry name" value="C5_meth_CS"/>
</dbReference>
<keyword evidence="2 6" id="KW-0808">Transferase</keyword>
<dbReference type="GO" id="GO:0032259">
    <property type="term" value="P:methylation"/>
    <property type="evidence" value="ECO:0007669"/>
    <property type="project" value="UniProtKB-KW"/>
</dbReference>
<keyword evidence="10" id="KW-1185">Reference proteome</keyword>
<dbReference type="STRING" id="320787.CA2015_2071"/>